<gene>
    <name evidence="1" type="ORF">QBO96_08155</name>
</gene>
<evidence type="ECO:0000313" key="2">
    <source>
        <dbReference type="Proteomes" id="UP001244564"/>
    </source>
</evidence>
<dbReference type="EMBL" id="CP122283">
    <property type="protein sequence ID" value="WGF40229.1"/>
    <property type="molecule type" value="Genomic_DNA"/>
</dbReference>
<name>A0ABY8KQ78_9BACI</name>
<accession>A0ABY8KQ78</accession>
<keyword evidence="2" id="KW-1185">Reference proteome</keyword>
<proteinExistence type="predicted"/>
<dbReference type="Gene3D" id="1.10.260.40">
    <property type="entry name" value="lambda repressor-like DNA-binding domains"/>
    <property type="match status" value="1"/>
</dbReference>
<organism evidence="1 2">
    <name type="scientific">Lysinibacillus capsici</name>
    <dbReference type="NCBI Taxonomy" id="2115968"/>
    <lineage>
        <taxon>Bacteria</taxon>
        <taxon>Bacillati</taxon>
        <taxon>Bacillota</taxon>
        <taxon>Bacilli</taxon>
        <taxon>Bacillales</taxon>
        <taxon>Bacillaceae</taxon>
        <taxon>Lysinibacillus</taxon>
    </lineage>
</organism>
<dbReference type="Proteomes" id="UP001244564">
    <property type="component" value="Chromosome"/>
</dbReference>
<dbReference type="RefSeq" id="WP_279495654.1">
    <property type="nucleotide sequence ID" value="NZ_CP122283.1"/>
</dbReference>
<reference evidence="1 2" key="1">
    <citation type="submission" date="2023-04" db="EMBL/GenBank/DDBJ databases">
        <title>Genomic of Lysinibacillus capsici TSBLM.</title>
        <authorList>
            <person name="Hu X.S."/>
            <person name="Yu C.H."/>
        </authorList>
    </citation>
    <scope>NUCLEOTIDE SEQUENCE [LARGE SCALE GENOMIC DNA]</scope>
    <source>
        <strain evidence="1 2">TSBLM</strain>
    </source>
</reference>
<sequence length="86" mass="9557">MIYSELLKLAIVKSRLSLSEISGELRELGFSADKTYLSKLQNGRIPPASNKLNEALADILNVDALELKVAAYREKIPKDVLEKLIS</sequence>
<dbReference type="InterPro" id="IPR010982">
    <property type="entry name" value="Lambda_DNA-bd_dom_sf"/>
</dbReference>
<evidence type="ECO:0000313" key="1">
    <source>
        <dbReference type="EMBL" id="WGF40229.1"/>
    </source>
</evidence>
<protein>
    <submittedName>
        <fullName evidence="1">XRE family transcriptional regulator</fullName>
    </submittedName>
</protein>